<protein>
    <submittedName>
        <fullName evidence="1">Uncharacterized protein</fullName>
    </submittedName>
</protein>
<reference evidence="1" key="1">
    <citation type="submission" date="2021-06" db="EMBL/GenBank/DDBJ databases">
        <authorList>
            <person name="Hodson N. C."/>
            <person name="Mongue J. A."/>
            <person name="Jaron S. K."/>
        </authorList>
    </citation>
    <scope>NUCLEOTIDE SEQUENCE</scope>
</reference>
<feature type="non-terminal residue" evidence="1">
    <location>
        <position position="1"/>
    </location>
</feature>
<name>A0A8J2PHG1_9HEXA</name>
<gene>
    <name evidence="1" type="ORF">AFUS01_LOCUS25994</name>
</gene>
<accession>A0A8J2PHG1</accession>
<proteinExistence type="predicted"/>
<organism evidence="1 2">
    <name type="scientific">Allacma fusca</name>
    <dbReference type="NCBI Taxonomy" id="39272"/>
    <lineage>
        <taxon>Eukaryota</taxon>
        <taxon>Metazoa</taxon>
        <taxon>Ecdysozoa</taxon>
        <taxon>Arthropoda</taxon>
        <taxon>Hexapoda</taxon>
        <taxon>Collembola</taxon>
        <taxon>Symphypleona</taxon>
        <taxon>Sminthuridae</taxon>
        <taxon>Allacma</taxon>
    </lineage>
</organism>
<sequence length="33" mass="3632">NLQDFTPNFILKLKPYEMSSLGSPGTASLTVVY</sequence>
<dbReference type="AlphaFoldDB" id="A0A8J2PHG1"/>
<keyword evidence="2" id="KW-1185">Reference proteome</keyword>
<comment type="caution">
    <text evidence="1">The sequence shown here is derived from an EMBL/GenBank/DDBJ whole genome shotgun (WGS) entry which is preliminary data.</text>
</comment>
<evidence type="ECO:0000313" key="2">
    <source>
        <dbReference type="Proteomes" id="UP000708208"/>
    </source>
</evidence>
<dbReference type="EMBL" id="CAJVCH010341330">
    <property type="protein sequence ID" value="CAG7815305.1"/>
    <property type="molecule type" value="Genomic_DNA"/>
</dbReference>
<evidence type="ECO:0000313" key="1">
    <source>
        <dbReference type="EMBL" id="CAG7815305.1"/>
    </source>
</evidence>
<dbReference type="Proteomes" id="UP000708208">
    <property type="component" value="Unassembled WGS sequence"/>
</dbReference>